<keyword evidence="6 10" id="KW-1133">Transmembrane helix</keyword>
<keyword evidence="2" id="KW-1003">Cell membrane</keyword>
<dbReference type="InterPro" id="IPR004117">
    <property type="entry name" value="7tm6_olfct_rcpt"/>
</dbReference>
<dbReference type="STRING" id="568069.A0A1J1I883"/>
<name>A0A1J1I883_9DIPT</name>
<keyword evidence="12" id="KW-1185">Reference proteome</keyword>
<evidence type="ECO:0000256" key="10">
    <source>
        <dbReference type="RuleBase" id="RU351113"/>
    </source>
</evidence>
<dbReference type="PANTHER" id="PTHR21137">
    <property type="entry name" value="ODORANT RECEPTOR"/>
    <property type="match status" value="1"/>
</dbReference>
<comment type="subcellular location">
    <subcellularLocation>
        <location evidence="1 10">Cell membrane</location>
        <topology evidence="1 10">Multi-pass membrane protein</topology>
    </subcellularLocation>
</comment>
<protein>
    <recommendedName>
        <fullName evidence="10">Odorant receptor</fullName>
    </recommendedName>
</protein>
<feature type="transmembrane region" description="Helical" evidence="10">
    <location>
        <begin position="168"/>
        <end position="197"/>
    </location>
</feature>
<dbReference type="Pfam" id="PF02949">
    <property type="entry name" value="7tm_6"/>
    <property type="match status" value="1"/>
</dbReference>
<keyword evidence="3 10" id="KW-0716">Sensory transduction</keyword>
<evidence type="ECO:0000256" key="3">
    <source>
        <dbReference type="ARBA" id="ARBA00022606"/>
    </source>
</evidence>
<reference evidence="11 12" key="1">
    <citation type="submission" date="2015-04" db="EMBL/GenBank/DDBJ databases">
        <authorList>
            <person name="Syromyatnikov M.Y."/>
            <person name="Popov V.N."/>
        </authorList>
    </citation>
    <scope>NUCLEOTIDE SEQUENCE [LARGE SCALE GENOMIC DNA]</scope>
</reference>
<comment type="caution">
    <text evidence="10">Lacks conserved residue(s) required for the propagation of feature annotation.</text>
</comment>
<evidence type="ECO:0000256" key="8">
    <source>
        <dbReference type="ARBA" id="ARBA00023170"/>
    </source>
</evidence>
<organism evidence="11 12">
    <name type="scientific">Clunio marinus</name>
    <dbReference type="NCBI Taxonomy" id="568069"/>
    <lineage>
        <taxon>Eukaryota</taxon>
        <taxon>Metazoa</taxon>
        <taxon>Ecdysozoa</taxon>
        <taxon>Arthropoda</taxon>
        <taxon>Hexapoda</taxon>
        <taxon>Insecta</taxon>
        <taxon>Pterygota</taxon>
        <taxon>Neoptera</taxon>
        <taxon>Endopterygota</taxon>
        <taxon>Diptera</taxon>
        <taxon>Nematocera</taxon>
        <taxon>Chironomoidea</taxon>
        <taxon>Chironomidae</taxon>
        <taxon>Clunio</taxon>
    </lineage>
</organism>
<keyword evidence="9 10" id="KW-0807">Transducer</keyword>
<comment type="similarity">
    <text evidence="10">Belongs to the insect chemoreceptor superfamily. Heteromeric odorant receptor channel (TC 1.A.69) family.</text>
</comment>
<dbReference type="GO" id="GO:0004984">
    <property type="term" value="F:olfactory receptor activity"/>
    <property type="evidence" value="ECO:0007669"/>
    <property type="project" value="InterPro"/>
</dbReference>
<evidence type="ECO:0000313" key="11">
    <source>
        <dbReference type="EMBL" id="CRK96493.1"/>
    </source>
</evidence>
<evidence type="ECO:0000256" key="9">
    <source>
        <dbReference type="ARBA" id="ARBA00023224"/>
    </source>
</evidence>
<gene>
    <name evidence="11" type="ORF">CLUMA_CG010280</name>
</gene>
<evidence type="ECO:0000256" key="5">
    <source>
        <dbReference type="ARBA" id="ARBA00022725"/>
    </source>
</evidence>
<evidence type="ECO:0000256" key="1">
    <source>
        <dbReference type="ARBA" id="ARBA00004651"/>
    </source>
</evidence>
<evidence type="ECO:0000256" key="6">
    <source>
        <dbReference type="ARBA" id="ARBA00022989"/>
    </source>
</evidence>
<dbReference type="GO" id="GO:0005549">
    <property type="term" value="F:odorant binding"/>
    <property type="evidence" value="ECO:0007669"/>
    <property type="project" value="InterPro"/>
</dbReference>
<proteinExistence type="inferred from homology"/>
<dbReference type="PANTHER" id="PTHR21137:SF35">
    <property type="entry name" value="ODORANT RECEPTOR 19A-RELATED"/>
    <property type="match status" value="1"/>
</dbReference>
<dbReference type="AlphaFoldDB" id="A0A1J1I883"/>
<sequence length="370" mass="41974">MSSEWLKVFVKPLKYLKTTGIDTSRNASKKFIAYSVIMNLLFVDLFSFLSLIPVINDVSNVVDFAHKAGPASSFIGYNMKVKNFIIKRKKIESLLKLTEDIIESFSWIDVKEGKILKARIAFAEKILKMSMILMLSASCSNPIIILISHNLPIPYNVEDNQFLFWMSAFYQSFTSLVFTPVLVIMNVLPIIFISFAAGMIDELCLKLQGIAGHIEKKTDSNEKGLSECIKIHIKIKVYVTEIKDAFGTALFIQAFLSTVILENVLLQDEKAITSLPSVAFMLPMLLEIFLPCYFGNELALASEKISDSLFYSQWQKETKKFKTSMKIIMENSKLSLKIHIFGLFELTLKQFIRIVNSVFSLYAVLKNIAT</sequence>
<dbReference type="Proteomes" id="UP000183832">
    <property type="component" value="Unassembled WGS sequence"/>
</dbReference>
<evidence type="ECO:0000256" key="7">
    <source>
        <dbReference type="ARBA" id="ARBA00023136"/>
    </source>
</evidence>
<dbReference type="GO" id="GO:0007165">
    <property type="term" value="P:signal transduction"/>
    <property type="evidence" value="ECO:0007669"/>
    <property type="project" value="UniProtKB-KW"/>
</dbReference>
<keyword evidence="8 10" id="KW-0675">Receptor</keyword>
<evidence type="ECO:0000256" key="4">
    <source>
        <dbReference type="ARBA" id="ARBA00022692"/>
    </source>
</evidence>
<feature type="transmembrane region" description="Helical" evidence="10">
    <location>
        <begin position="126"/>
        <end position="148"/>
    </location>
</feature>
<keyword evidence="4 10" id="KW-0812">Transmembrane</keyword>
<evidence type="ECO:0000313" key="12">
    <source>
        <dbReference type="Proteomes" id="UP000183832"/>
    </source>
</evidence>
<dbReference type="OrthoDB" id="7548151at2759"/>
<dbReference type="EMBL" id="CVRI01000044">
    <property type="protein sequence ID" value="CRK96493.1"/>
    <property type="molecule type" value="Genomic_DNA"/>
</dbReference>
<feature type="transmembrane region" description="Helical" evidence="10">
    <location>
        <begin position="31"/>
        <end position="52"/>
    </location>
</feature>
<keyword evidence="5 10" id="KW-0552">Olfaction</keyword>
<accession>A0A1J1I883</accession>
<dbReference type="GO" id="GO:0005886">
    <property type="term" value="C:plasma membrane"/>
    <property type="evidence" value="ECO:0007669"/>
    <property type="project" value="UniProtKB-SubCell"/>
</dbReference>
<evidence type="ECO:0000256" key="2">
    <source>
        <dbReference type="ARBA" id="ARBA00022475"/>
    </source>
</evidence>
<keyword evidence="7 10" id="KW-0472">Membrane</keyword>